<dbReference type="InterPro" id="IPR002586">
    <property type="entry name" value="CobQ/CobB/MinD/ParA_Nub-bd_dom"/>
</dbReference>
<dbReference type="InterPro" id="IPR027417">
    <property type="entry name" value="P-loop_NTPase"/>
</dbReference>
<dbReference type="EMBL" id="FUYV01000010">
    <property type="protein sequence ID" value="SKC09607.1"/>
    <property type="molecule type" value="Genomic_DNA"/>
</dbReference>
<dbReference type="GO" id="GO:0042242">
    <property type="term" value="F:cobyrinic acid a,c-diamide synthase activity"/>
    <property type="evidence" value="ECO:0007669"/>
    <property type="project" value="InterPro"/>
</dbReference>
<feature type="domain" description="CobQ/CobB/MinD/ParA nucleotide binding" evidence="1">
    <location>
        <begin position="10"/>
        <end position="45"/>
    </location>
</feature>
<dbReference type="PANTHER" id="PTHR43873:SF1">
    <property type="entry name" value="COBYRINATE A,C-DIAMIDE SYNTHASE"/>
    <property type="match status" value="1"/>
</dbReference>
<keyword evidence="3" id="KW-1185">Reference proteome</keyword>
<dbReference type="Proteomes" id="UP000191055">
    <property type="component" value="Unassembled WGS sequence"/>
</dbReference>
<sequence>MLNIKHAFLLAAPSSGSGKTTIALGLMHALKTKGHLVQPFKCGPDFIDPMYHREVTGRPSYNLDCQMAAEEHARIYSQSC</sequence>
<reference evidence="3" key="1">
    <citation type="submission" date="2017-02" db="EMBL/GenBank/DDBJ databases">
        <authorList>
            <person name="Varghese N."/>
            <person name="Submissions S."/>
        </authorList>
    </citation>
    <scope>NUCLEOTIDE SEQUENCE [LARGE SCALE GENOMIC DNA]</scope>
    <source>
        <strain evidence="3">DSM 24412</strain>
    </source>
</reference>
<evidence type="ECO:0000313" key="2">
    <source>
        <dbReference type="EMBL" id="SKC09607.1"/>
    </source>
</evidence>
<proteinExistence type="predicted"/>
<evidence type="ECO:0000313" key="3">
    <source>
        <dbReference type="Proteomes" id="UP000191055"/>
    </source>
</evidence>
<dbReference type="OrthoDB" id="9764035at2"/>
<dbReference type="AlphaFoldDB" id="A0A1T5GMI5"/>
<name>A0A1T5GMI5_9BACT</name>
<dbReference type="RefSeq" id="WP_088328541.1">
    <property type="nucleotide sequence ID" value="NZ_CP021904.1"/>
</dbReference>
<accession>A0A1T5GMI5</accession>
<dbReference type="Pfam" id="PF01656">
    <property type="entry name" value="CbiA"/>
    <property type="match status" value="1"/>
</dbReference>
<dbReference type="STRING" id="889453.SAMN03080601_01872"/>
<dbReference type="InterPro" id="IPR004484">
    <property type="entry name" value="CbiA/CobB_synth"/>
</dbReference>
<dbReference type="KEGG" id="asx:CDL62_03485"/>
<evidence type="ECO:0000259" key="1">
    <source>
        <dbReference type="Pfam" id="PF01656"/>
    </source>
</evidence>
<protein>
    <submittedName>
        <fullName evidence="2">CobQ/CobB/MinD/ParA nucleotide binding domain-containing protein</fullName>
    </submittedName>
</protein>
<organism evidence="2 3">
    <name type="scientific">Alkalitalea saponilacus</name>
    <dbReference type="NCBI Taxonomy" id="889453"/>
    <lineage>
        <taxon>Bacteria</taxon>
        <taxon>Pseudomonadati</taxon>
        <taxon>Bacteroidota</taxon>
        <taxon>Bacteroidia</taxon>
        <taxon>Marinilabiliales</taxon>
        <taxon>Marinilabiliaceae</taxon>
        <taxon>Alkalitalea</taxon>
    </lineage>
</organism>
<dbReference type="PANTHER" id="PTHR43873">
    <property type="entry name" value="COBYRINATE A,C-DIAMIDE SYNTHASE"/>
    <property type="match status" value="1"/>
</dbReference>
<dbReference type="SUPFAM" id="SSF52540">
    <property type="entry name" value="P-loop containing nucleoside triphosphate hydrolases"/>
    <property type="match status" value="1"/>
</dbReference>
<gene>
    <name evidence="2" type="ORF">SAMN03080601_01872</name>
</gene>